<gene>
    <name evidence="1" type="ORF">EV211_1271</name>
</gene>
<sequence>ELMCVLMSSRAINYTGGAIKSITGAYDAKYSIIATIVKCLFIYRH</sequence>
<feature type="non-terminal residue" evidence="1">
    <location>
        <position position="1"/>
    </location>
</feature>
<keyword evidence="2" id="KW-1185">Reference proteome</keyword>
<protein>
    <submittedName>
        <fullName evidence="1">Uncharacterized protein</fullName>
    </submittedName>
</protein>
<dbReference type="EMBL" id="SNXO01000027">
    <property type="protein sequence ID" value="TDP52285.1"/>
    <property type="molecule type" value="Genomic_DNA"/>
</dbReference>
<proteinExistence type="predicted"/>
<dbReference type="AlphaFoldDB" id="A0A4R6PZN0"/>
<comment type="caution">
    <text evidence="1">The sequence shown here is derived from an EMBL/GenBank/DDBJ whole genome shotgun (WGS) entry which is preliminary data.</text>
</comment>
<evidence type="ECO:0000313" key="1">
    <source>
        <dbReference type="EMBL" id="TDP52285.1"/>
    </source>
</evidence>
<reference evidence="1 2" key="1">
    <citation type="submission" date="2019-03" db="EMBL/GenBank/DDBJ databases">
        <title>Genomic Encyclopedia of Type Strains, Phase IV (KMG-IV): sequencing the most valuable type-strain genomes for metagenomic binning, comparative biology and taxonomic classification.</title>
        <authorList>
            <person name="Goeker M."/>
        </authorList>
    </citation>
    <scope>NUCLEOTIDE SEQUENCE [LARGE SCALE GENOMIC DNA]</scope>
    <source>
        <strain evidence="1 2">DSM 28287</strain>
    </source>
</reference>
<organism evidence="1 2">
    <name type="scientific">Aminicella lysinilytica</name>
    <dbReference type="NCBI Taxonomy" id="433323"/>
    <lineage>
        <taxon>Bacteria</taxon>
        <taxon>Bacillati</taxon>
        <taxon>Bacillota</taxon>
        <taxon>Clostridia</taxon>
        <taxon>Peptostreptococcales</taxon>
        <taxon>Anaerovoracaceae</taxon>
        <taxon>Aminicella</taxon>
    </lineage>
</organism>
<evidence type="ECO:0000313" key="2">
    <source>
        <dbReference type="Proteomes" id="UP000295500"/>
    </source>
</evidence>
<name>A0A4R6PZN0_9FIRM</name>
<dbReference type="Proteomes" id="UP000295500">
    <property type="component" value="Unassembled WGS sequence"/>
</dbReference>
<accession>A0A4R6PZN0</accession>